<dbReference type="InterPro" id="IPR020476">
    <property type="entry name" value="Nudix_hydrolase"/>
</dbReference>
<keyword evidence="7" id="KW-1185">Reference proteome</keyword>
<evidence type="ECO:0000256" key="1">
    <source>
        <dbReference type="ARBA" id="ARBA00001946"/>
    </source>
</evidence>
<evidence type="ECO:0000256" key="4">
    <source>
        <dbReference type="RuleBase" id="RU003476"/>
    </source>
</evidence>
<dbReference type="Pfam" id="PF00293">
    <property type="entry name" value="NUDIX"/>
    <property type="match status" value="1"/>
</dbReference>
<dbReference type="SUPFAM" id="SSF55811">
    <property type="entry name" value="Nudix"/>
    <property type="match status" value="1"/>
</dbReference>
<evidence type="ECO:0000313" key="6">
    <source>
        <dbReference type="EMBL" id="TQM97734.1"/>
    </source>
</evidence>
<dbReference type="InterPro" id="IPR015797">
    <property type="entry name" value="NUDIX_hydrolase-like_dom_sf"/>
</dbReference>
<gene>
    <name evidence="6" type="ORF">FB476_2659</name>
</gene>
<protein>
    <submittedName>
        <fullName evidence="6">NUDIX domain-containing protein</fullName>
    </submittedName>
</protein>
<dbReference type="GO" id="GO:0016787">
    <property type="term" value="F:hydrolase activity"/>
    <property type="evidence" value="ECO:0007669"/>
    <property type="project" value="UniProtKB-KW"/>
</dbReference>
<proteinExistence type="inferred from homology"/>
<comment type="caution">
    <text evidence="6">The sequence shown here is derived from an EMBL/GenBank/DDBJ whole genome shotgun (WGS) entry which is preliminary data.</text>
</comment>
<dbReference type="InterPro" id="IPR000086">
    <property type="entry name" value="NUDIX_hydrolase_dom"/>
</dbReference>
<dbReference type="AlphaFoldDB" id="A0A543KRN6"/>
<organism evidence="6 7">
    <name type="scientific">Ornithinimicrobium humiphilum</name>
    <dbReference type="NCBI Taxonomy" id="125288"/>
    <lineage>
        <taxon>Bacteria</taxon>
        <taxon>Bacillati</taxon>
        <taxon>Actinomycetota</taxon>
        <taxon>Actinomycetes</taxon>
        <taxon>Micrococcales</taxon>
        <taxon>Ornithinimicrobiaceae</taxon>
        <taxon>Ornithinimicrobium</taxon>
    </lineage>
</organism>
<evidence type="ECO:0000256" key="2">
    <source>
        <dbReference type="ARBA" id="ARBA00005582"/>
    </source>
</evidence>
<dbReference type="PANTHER" id="PTHR43046:SF14">
    <property type="entry name" value="MUTT_NUDIX FAMILY PROTEIN"/>
    <property type="match status" value="1"/>
</dbReference>
<keyword evidence="3 4" id="KW-0378">Hydrolase</keyword>
<comment type="cofactor">
    <cofactor evidence="1">
        <name>Mg(2+)</name>
        <dbReference type="ChEBI" id="CHEBI:18420"/>
    </cofactor>
</comment>
<accession>A0A543KRN6</accession>
<evidence type="ECO:0000259" key="5">
    <source>
        <dbReference type="PROSITE" id="PS51462"/>
    </source>
</evidence>
<evidence type="ECO:0000313" key="7">
    <source>
        <dbReference type="Proteomes" id="UP000315133"/>
    </source>
</evidence>
<dbReference type="Gene3D" id="3.90.79.10">
    <property type="entry name" value="Nucleoside Triphosphate Pyrophosphohydrolase"/>
    <property type="match status" value="1"/>
</dbReference>
<dbReference type="Proteomes" id="UP000315133">
    <property type="component" value="Unassembled WGS sequence"/>
</dbReference>
<dbReference type="Pfam" id="PF13223">
    <property type="entry name" value="DUF4031"/>
    <property type="match status" value="1"/>
</dbReference>
<feature type="domain" description="Nudix hydrolase" evidence="5">
    <location>
        <begin position="116"/>
        <end position="254"/>
    </location>
</feature>
<dbReference type="CDD" id="cd02883">
    <property type="entry name" value="NUDIX_Hydrolase"/>
    <property type="match status" value="1"/>
</dbReference>
<reference evidence="6 7" key="1">
    <citation type="submission" date="2019-06" db="EMBL/GenBank/DDBJ databases">
        <title>Sequencing the genomes of 1000 actinobacteria strains.</title>
        <authorList>
            <person name="Klenk H.-P."/>
        </authorList>
    </citation>
    <scope>NUCLEOTIDE SEQUENCE [LARGE SCALE GENOMIC DNA]</scope>
    <source>
        <strain evidence="6 7">DSM 12362</strain>
    </source>
</reference>
<dbReference type="RefSeq" id="WP_141819521.1">
    <property type="nucleotide sequence ID" value="NZ_BAAAIL010000001.1"/>
</dbReference>
<dbReference type="OrthoDB" id="9808993at2"/>
<dbReference type="InterPro" id="IPR020084">
    <property type="entry name" value="NUDIX_hydrolase_CS"/>
</dbReference>
<evidence type="ECO:0000256" key="3">
    <source>
        <dbReference type="ARBA" id="ARBA00022801"/>
    </source>
</evidence>
<dbReference type="PROSITE" id="PS00893">
    <property type="entry name" value="NUDIX_BOX"/>
    <property type="match status" value="1"/>
</dbReference>
<sequence>MTIWVDTPIWPAHGRLWCHVISDVSLEELHAFARRAGIPPRSFEGDHYDVPEERRDAVLAAGARPTTGADLVRRLEGSGLRFRKRRGEHPLARHRDGLAWLGLPHLLEVVASPHEPPPAASAAVVLVAARDTGEMVLVRSASREGWAPPGGKREPHETVRQAAVRELQEETGLRVGTHGLAPVGYERITVAAGHARGSWAEGVNVLAVMAAELTGRADVRPLLDDVVEARWAGRRLAERLCGDEPWWPLVDWWWARR</sequence>
<name>A0A543KRN6_9MICO</name>
<comment type="similarity">
    <text evidence="2 4">Belongs to the Nudix hydrolase family.</text>
</comment>
<dbReference type="EMBL" id="VFPU01000001">
    <property type="protein sequence ID" value="TQM97734.1"/>
    <property type="molecule type" value="Genomic_DNA"/>
</dbReference>
<dbReference type="PRINTS" id="PR00502">
    <property type="entry name" value="NUDIXFAMILY"/>
</dbReference>
<dbReference type="PROSITE" id="PS51462">
    <property type="entry name" value="NUDIX"/>
    <property type="match status" value="1"/>
</dbReference>
<dbReference type="InterPro" id="IPR025109">
    <property type="entry name" value="DUF4031"/>
</dbReference>
<dbReference type="PANTHER" id="PTHR43046">
    <property type="entry name" value="GDP-MANNOSE MANNOSYL HYDROLASE"/>
    <property type="match status" value="1"/>
</dbReference>